<keyword evidence="1" id="KW-1133">Transmembrane helix</keyword>
<keyword evidence="1" id="KW-0472">Membrane</keyword>
<evidence type="ECO:0000313" key="3">
    <source>
        <dbReference type="EMBL" id="GAA3707601.1"/>
    </source>
</evidence>
<comment type="caution">
    <text evidence="3">The sequence shown here is derived from an EMBL/GenBank/DDBJ whole genome shotgun (WGS) entry which is preliminary data.</text>
</comment>
<dbReference type="InterPro" id="IPR002656">
    <property type="entry name" value="Acyl_transf_3_dom"/>
</dbReference>
<evidence type="ECO:0000259" key="2">
    <source>
        <dbReference type="Pfam" id="PF01757"/>
    </source>
</evidence>
<dbReference type="EMBL" id="BAABBF010000003">
    <property type="protein sequence ID" value="GAA3707601.1"/>
    <property type="molecule type" value="Genomic_DNA"/>
</dbReference>
<feature type="transmembrane region" description="Helical" evidence="1">
    <location>
        <begin position="211"/>
        <end position="232"/>
    </location>
</feature>
<feature type="transmembrane region" description="Helical" evidence="1">
    <location>
        <begin position="46"/>
        <end position="66"/>
    </location>
</feature>
<sequence>MILAVALIAISGLVKHENFTLPDTSSVLSHLFYLQVILDKPEINSVYWTLTYEVQFYLFFVGAIVARFYLRHIFNTPLYIAIDIALFLCAISSALGFFKNVHPGLFFPLWSSFYIGVLAHTATLSKRKILAFIALFVAMLFNGEFSIVSAFTATFLLIAMTSGWAKSGMNWRWLQFLGGISYSLYLVHNPVTGAVSFVLNKIPLHGTIIDLLKLVMIVISSVIAAYIFWFVIEKKTHDVARSITATGSPTSWLKRKMRRE</sequence>
<feature type="transmembrane region" description="Helical" evidence="1">
    <location>
        <begin position="180"/>
        <end position="199"/>
    </location>
</feature>
<name>A0ABP7DSW8_9SPHN</name>
<dbReference type="PANTHER" id="PTHR23028">
    <property type="entry name" value="ACETYLTRANSFERASE"/>
    <property type="match status" value="1"/>
</dbReference>
<organism evidence="3 4">
    <name type="scientific">Sphingomonas cynarae</name>
    <dbReference type="NCBI Taxonomy" id="930197"/>
    <lineage>
        <taxon>Bacteria</taxon>
        <taxon>Pseudomonadati</taxon>
        <taxon>Pseudomonadota</taxon>
        <taxon>Alphaproteobacteria</taxon>
        <taxon>Sphingomonadales</taxon>
        <taxon>Sphingomonadaceae</taxon>
        <taxon>Sphingomonas</taxon>
    </lineage>
</organism>
<evidence type="ECO:0000313" key="4">
    <source>
        <dbReference type="Proteomes" id="UP001500523"/>
    </source>
</evidence>
<dbReference type="InterPro" id="IPR050879">
    <property type="entry name" value="Acyltransferase_3"/>
</dbReference>
<feature type="transmembrane region" description="Helical" evidence="1">
    <location>
        <begin position="129"/>
        <end position="160"/>
    </location>
</feature>
<keyword evidence="1" id="KW-0812">Transmembrane</keyword>
<feature type="domain" description="Acyltransferase 3" evidence="2">
    <location>
        <begin position="6"/>
        <end position="229"/>
    </location>
</feature>
<proteinExistence type="predicted"/>
<keyword evidence="4" id="KW-1185">Reference proteome</keyword>
<accession>A0ABP7DSW8</accession>
<protein>
    <recommendedName>
        <fullName evidence="2">Acyltransferase 3 domain-containing protein</fullName>
    </recommendedName>
</protein>
<dbReference type="Proteomes" id="UP001500523">
    <property type="component" value="Unassembled WGS sequence"/>
</dbReference>
<gene>
    <name evidence="3" type="ORF">GCM10022268_16220</name>
</gene>
<evidence type="ECO:0000256" key="1">
    <source>
        <dbReference type="SAM" id="Phobius"/>
    </source>
</evidence>
<dbReference type="PANTHER" id="PTHR23028:SF53">
    <property type="entry name" value="ACYL_TRANSF_3 DOMAIN-CONTAINING PROTEIN"/>
    <property type="match status" value="1"/>
</dbReference>
<feature type="transmembrane region" description="Helical" evidence="1">
    <location>
        <begin position="104"/>
        <end position="122"/>
    </location>
</feature>
<feature type="transmembrane region" description="Helical" evidence="1">
    <location>
        <begin position="78"/>
        <end position="98"/>
    </location>
</feature>
<dbReference type="Pfam" id="PF01757">
    <property type="entry name" value="Acyl_transf_3"/>
    <property type="match status" value="1"/>
</dbReference>
<reference evidence="4" key="1">
    <citation type="journal article" date="2019" name="Int. J. Syst. Evol. Microbiol.">
        <title>The Global Catalogue of Microorganisms (GCM) 10K type strain sequencing project: providing services to taxonomists for standard genome sequencing and annotation.</title>
        <authorList>
            <consortium name="The Broad Institute Genomics Platform"/>
            <consortium name="The Broad Institute Genome Sequencing Center for Infectious Disease"/>
            <person name="Wu L."/>
            <person name="Ma J."/>
        </authorList>
    </citation>
    <scope>NUCLEOTIDE SEQUENCE [LARGE SCALE GENOMIC DNA]</scope>
    <source>
        <strain evidence="4">JCM 17498</strain>
    </source>
</reference>